<name>A0A1F6CKD1_9BACT</name>
<dbReference type="GO" id="GO:0006241">
    <property type="term" value="P:CTP biosynthetic process"/>
    <property type="evidence" value="ECO:0007669"/>
    <property type="project" value="InterPro"/>
</dbReference>
<feature type="domain" description="Nucleoside diphosphate kinase-like" evidence="13">
    <location>
        <begin position="6"/>
        <end position="159"/>
    </location>
</feature>
<evidence type="ECO:0000256" key="5">
    <source>
        <dbReference type="ARBA" id="ARBA00022723"/>
    </source>
</evidence>
<protein>
    <recommendedName>
        <fullName evidence="3">nucleoside-diphosphate kinase</fullName>
        <ecNumber evidence="3">2.7.4.6</ecNumber>
    </recommendedName>
</protein>
<dbReference type="GO" id="GO:0046872">
    <property type="term" value="F:metal ion binding"/>
    <property type="evidence" value="ECO:0007669"/>
    <property type="project" value="UniProtKB-KW"/>
</dbReference>
<dbReference type="GO" id="GO:0004550">
    <property type="term" value="F:nucleoside diphosphate kinase activity"/>
    <property type="evidence" value="ECO:0007669"/>
    <property type="project" value="UniProtKB-EC"/>
</dbReference>
<comment type="similarity">
    <text evidence="2 11 12">Belongs to the NDK family.</text>
</comment>
<comment type="caution">
    <text evidence="11">Lacks conserved residue(s) required for the propagation of feature annotation.</text>
</comment>
<comment type="cofactor">
    <cofactor evidence="1">
        <name>Mg(2+)</name>
        <dbReference type="ChEBI" id="CHEBI:18420"/>
    </cofactor>
</comment>
<organism evidence="14 15">
    <name type="scientific">Candidatus Kaiserbacteria bacterium RIFCSPHIGHO2_01_FULL_54_36</name>
    <dbReference type="NCBI Taxonomy" id="1798482"/>
    <lineage>
        <taxon>Bacteria</taxon>
        <taxon>Candidatus Kaiseribacteriota</taxon>
    </lineage>
</organism>
<proteinExistence type="inferred from homology"/>
<evidence type="ECO:0000256" key="12">
    <source>
        <dbReference type="RuleBase" id="RU004011"/>
    </source>
</evidence>
<comment type="caution">
    <text evidence="14">The sequence shown here is derived from an EMBL/GenBank/DDBJ whole genome shotgun (WGS) entry which is preliminary data.</text>
</comment>
<evidence type="ECO:0000256" key="9">
    <source>
        <dbReference type="ARBA" id="ARBA00022842"/>
    </source>
</evidence>
<keyword evidence="9" id="KW-0460">Magnesium</keyword>
<keyword evidence="8" id="KW-0067">ATP-binding</keyword>
<evidence type="ECO:0000313" key="15">
    <source>
        <dbReference type="Proteomes" id="UP000178370"/>
    </source>
</evidence>
<evidence type="ECO:0000256" key="10">
    <source>
        <dbReference type="ARBA" id="ARBA00023080"/>
    </source>
</evidence>
<accession>A0A1F6CKD1</accession>
<dbReference type="STRING" id="1798482.A2763_04060"/>
<dbReference type="PRINTS" id="PR01243">
    <property type="entry name" value="NUCDPKINASE"/>
</dbReference>
<dbReference type="PROSITE" id="PS51374">
    <property type="entry name" value="NDPK_LIKE"/>
    <property type="match status" value="1"/>
</dbReference>
<evidence type="ECO:0000256" key="11">
    <source>
        <dbReference type="PROSITE-ProRule" id="PRU00706"/>
    </source>
</evidence>
<dbReference type="Gene3D" id="3.30.70.141">
    <property type="entry name" value="Nucleoside diphosphate kinase-like domain"/>
    <property type="match status" value="1"/>
</dbReference>
<keyword evidence="10" id="KW-0546">Nucleotide metabolism</keyword>
<dbReference type="InterPro" id="IPR036850">
    <property type="entry name" value="NDK-like_dom_sf"/>
</dbReference>
<sequence>MNHPKEERTLVVLKPDAIQRGIIGEILSRFERVGLKIIGAKMMQPSQEHYHHHYENIGKMISRRGQKAFDVTLGLMTSGPVIAFVLEGIEAASLVRKMAGTTEPKSAQPGTIRGDYAHMSFAHADAHDVGVPNIIHASGDAEEAKAEIAHWFSESELFEYETVHERFTQTRK</sequence>
<evidence type="ECO:0000259" key="13">
    <source>
        <dbReference type="SMART" id="SM00562"/>
    </source>
</evidence>
<evidence type="ECO:0000256" key="3">
    <source>
        <dbReference type="ARBA" id="ARBA00012966"/>
    </source>
</evidence>
<dbReference type="CDD" id="cd04413">
    <property type="entry name" value="NDPk_I"/>
    <property type="match status" value="1"/>
</dbReference>
<dbReference type="SUPFAM" id="SSF54919">
    <property type="entry name" value="Nucleoside diphosphate kinase, NDK"/>
    <property type="match status" value="1"/>
</dbReference>
<dbReference type="Pfam" id="PF00334">
    <property type="entry name" value="NDK"/>
    <property type="match status" value="1"/>
</dbReference>
<gene>
    <name evidence="14" type="ORF">A2763_04060</name>
</gene>
<dbReference type="GO" id="GO:0006228">
    <property type="term" value="P:UTP biosynthetic process"/>
    <property type="evidence" value="ECO:0007669"/>
    <property type="project" value="InterPro"/>
</dbReference>
<dbReference type="InterPro" id="IPR034907">
    <property type="entry name" value="NDK-like_dom"/>
</dbReference>
<dbReference type="GO" id="GO:0006183">
    <property type="term" value="P:GTP biosynthetic process"/>
    <property type="evidence" value="ECO:0007669"/>
    <property type="project" value="InterPro"/>
</dbReference>
<dbReference type="SMART" id="SM00562">
    <property type="entry name" value="NDK"/>
    <property type="match status" value="1"/>
</dbReference>
<evidence type="ECO:0000256" key="7">
    <source>
        <dbReference type="ARBA" id="ARBA00022777"/>
    </source>
</evidence>
<keyword evidence="6" id="KW-0547">Nucleotide-binding</keyword>
<dbReference type="EMBL" id="MFKV01000031">
    <property type="protein sequence ID" value="OGG49470.1"/>
    <property type="molecule type" value="Genomic_DNA"/>
</dbReference>
<dbReference type="GO" id="GO:0005524">
    <property type="term" value="F:ATP binding"/>
    <property type="evidence" value="ECO:0007669"/>
    <property type="project" value="UniProtKB-KW"/>
</dbReference>
<evidence type="ECO:0000256" key="2">
    <source>
        <dbReference type="ARBA" id="ARBA00008142"/>
    </source>
</evidence>
<evidence type="ECO:0000256" key="4">
    <source>
        <dbReference type="ARBA" id="ARBA00022679"/>
    </source>
</evidence>
<evidence type="ECO:0000256" key="1">
    <source>
        <dbReference type="ARBA" id="ARBA00001946"/>
    </source>
</evidence>
<dbReference type="Proteomes" id="UP000178370">
    <property type="component" value="Unassembled WGS sequence"/>
</dbReference>
<dbReference type="EC" id="2.7.4.6" evidence="3"/>
<dbReference type="AlphaFoldDB" id="A0A1F6CKD1"/>
<evidence type="ECO:0000256" key="8">
    <source>
        <dbReference type="ARBA" id="ARBA00022840"/>
    </source>
</evidence>
<keyword evidence="5" id="KW-0479">Metal-binding</keyword>
<evidence type="ECO:0000313" key="14">
    <source>
        <dbReference type="EMBL" id="OGG49470.1"/>
    </source>
</evidence>
<keyword evidence="4" id="KW-0808">Transferase</keyword>
<dbReference type="InterPro" id="IPR001564">
    <property type="entry name" value="Nucleoside_diP_kinase"/>
</dbReference>
<reference evidence="14 15" key="1">
    <citation type="journal article" date="2016" name="Nat. Commun.">
        <title>Thousands of microbial genomes shed light on interconnected biogeochemical processes in an aquifer system.</title>
        <authorList>
            <person name="Anantharaman K."/>
            <person name="Brown C.T."/>
            <person name="Hug L.A."/>
            <person name="Sharon I."/>
            <person name="Castelle C.J."/>
            <person name="Probst A.J."/>
            <person name="Thomas B.C."/>
            <person name="Singh A."/>
            <person name="Wilkins M.J."/>
            <person name="Karaoz U."/>
            <person name="Brodie E.L."/>
            <person name="Williams K.H."/>
            <person name="Hubbard S.S."/>
            <person name="Banfield J.F."/>
        </authorList>
    </citation>
    <scope>NUCLEOTIDE SEQUENCE [LARGE SCALE GENOMIC DNA]</scope>
</reference>
<dbReference type="FunFam" id="3.30.70.141:FF:000017">
    <property type="entry name" value="Nucleoside diphosphate kinase"/>
    <property type="match status" value="1"/>
</dbReference>
<dbReference type="PANTHER" id="PTHR11349">
    <property type="entry name" value="NUCLEOSIDE DIPHOSPHATE KINASE"/>
    <property type="match status" value="1"/>
</dbReference>
<keyword evidence="7 14" id="KW-0418">Kinase</keyword>
<evidence type="ECO:0000256" key="6">
    <source>
        <dbReference type="ARBA" id="ARBA00022741"/>
    </source>
</evidence>